<accession>K5VJP7</accession>
<evidence type="ECO:0000313" key="1">
    <source>
        <dbReference type="EMBL" id="EKM51578.1"/>
    </source>
</evidence>
<reference evidence="1 2" key="1">
    <citation type="journal article" date="2012" name="BMC Genomics">
        <title>Comparative genomics of the white-rot fungi, Phanerochaete carnosa and P. chrysosporium, to elucidate the genetic basis of the distinct wood types they colonize.</title>
        <authorList>
            <person name="Suzuki H."/>
            <person name="MacDonald J."/>
            <person name="Syed K."/>
            <person name="Salamov A."/>
            <person name="Hori C."/>
            <person name="Aerts A."/>
            <person name="Henrissat B."/>
            <person name="Wiebenga A."/>
            <person name="vanKuyk P.A."/>
            <person name="Barry K."/>
            <person name="Lindquist E."/>
            <person name="LaButti K."/>
            <person name="Lapidus A."/>
            <person name="Lucas S."/>
            <person name="Coutinho P."/>
            <person name="Gong Y."/>
            <person name="Samejima M."/>
            <person name="Mahadevan R."/>
            <person name="Abou-Zaid M."/>
            <person name="de Vries R.P."/>
            <person name="Igarashi K."/>
            <person name="Yadav J.S."/>
            <person name="Grigoriev I.V."/>
            <person name="Master E.R."/>
        </authorList>
    </citation>
    <scope>NUCLEOTIDE SEQUENCE [LARGE SCALE GENOMIC DNA]</scope>
    <source>
        <strain evidence="1 2">HHB-10118-sp</strain>
    </source>
</reference>
<dbReference type="GeneID" id="18911392"/>
<name>K5VJP7_PHACS</name>
<dbReference type="EMBL" id="JH930476">
    <property type="protein sequence ID" value="EKM51578.1"/>
    <property type="molecule type" value="Genomic_DNA"/>
</dbReference>
<sequence>MINTLVSMPFLRTVMIVEGALIGLRDLQSHETLALSTNKWTSLMFRPTLFGPRIAWQDFLQNIVNLDSLEYMSYDAWRINLTILQSESVVLRLKELSVRLWDNLPTKLVPILERAPGLLVPSGHFNRFPRSLLNLRLQRSQIINKLEPTFPNAERFRFGEAIEWRRDSSGSREWRPCAHFRTLLLELLVEEYDEMQGVAGFLAVFRAANNYCKDMEML</sequence>
<protein>
    <submittedName>
        <fullName evidence="1">Uncharacterized protein</fullName>
    </submittedName>
</protein>
<dbReference type="KEGG" id="pco:PHACADRAFT_199086"/>
<keyword evidence="2" id="KW-1185">Reference proteome</keyword>
<dbReference type="Proteomes" id="UP000008370">
    <property type="component" value="Unassembled WGS sequence"/>
</dbReference>
<organism evidence="1 2">
    <name type="scientific">Phanerochaete carnosa (strain HHB-10118-sp)</name>
    <name type="common">White-rot fungus</name>
    <name type="synonym">Peniophora carnosa</name>
    <dbReference type="NCBI Taxonomy" id="650164"/>
    <lineage>
        <taxon>Eukaryota</taxon>
        <taxon>Fungi</taxon>
        <taxon>Dikarya</taxon>
        <taxon>Basidiomycota</taxon>
        <taxon>Agaricomycotina</taxon>
        <taxon>Agaricomycetes</taxon>
        <taxon>Polyporales</taxon>
        <taxon>Phanerochaetaceae</taxon>
        <taxon>Phanerochaete</taxon>
    </lineage>
</organism>
<gene>
    <name evidence="1" type="ORF">PHACADRAFT_199086</name>
</gene>
<dbReference type="AlphaFoldDB" id="K5VJP7"/>
<proteinExistence type="predicted"/>
<dbReference type="HOGENOM" id="CLU_1267290_0_0_1"/>
<evidence type="ECO:0000313" key="2">
    <source>
        <dbReference type="Proteomes" id="UP000008370"/>
    </source>
</evidence>
<dbReference type="InParanoid" id="K5VJP7"/>
<dbReference type="RefSeq" id="XP_007399389.1">
    <property type="nucleotide sequence ID" value="XM_007399327.1"/>
</dbReference>